<dbReference type="AlphaFoldDB" id="A0AAV4TPQ3"/>
<comment type="caution">
    <text evidence="1">The sequence shown here is derived from an EMBL/GenBank/DDBJ whole genome shotgun (WGS) entry which is preliminary data.</text>
</comment>
<keyword evidence="2" id="KW-1185">Reference proteome</keyword>
<gene>
    <name evidence="1" type="ORF">CEXT_19611</name>
</gene>
<evidence type="ECO:0000313" key="2">
    <source>
        <dbReference type="Proteomes" id="UP001054945"/>
    </source>
</evidence>
<sequence>MNHPLEMAARGGGAWDEKGVVFDRIETSGVVESRAPLAASDDKLPTPGHCFICLSCRAVLISMGRKYGRREECVSEEIELHRCRIALPVQVSGCA</sequence>
<organism evidence="1 2">
    <name type="scientific">Caerostris extrusa</name>
    <name type="common">Bark spider</name>
    <name type="synonym">Caerostris bankana</name>
    <dbReference type="NCBI Taxonomy" id="172846"/>
    <lineage>
        <taxon>Eukaryota</taxon>
        <taxon>Metazoa</taxon>
        <taxon>Ecdysozoa</taxon>
        <taxon>Arthropoda</taxon>
        <taxon>Chelicerata</taxon>
        <taxon>Arachnida</taxon>
        <taxon>Araneae</taxon>
        <taxon>Araneomorphae</taxon>
        <taxon>Entelegynae</taxon>
        <taxon>Araneoidea</taxon>
        <taxon>Araneidae</taxon>
        <taxon>Caerostris</taxon>
    </lineage>
</organism>
<reference evidence="1 2" key="1">
    <citation type="submission" date="2021-06" db="EMBL/GenBank/DDBJ databases">
        <title>Caerostris extrusa draft genome.</title>
        <authorList>
            <person name="Kono N."/>
            <person name="Arakawa K."/>
        </authorList>
    </citation>
    <scope>NUCLEOTIDE SEQUENCE [LARGE SCALE GENOMIC DNA]</scope>
</reference>
<accession>A0AAV4TPQ3</accession>
<protein>
    <submittedName>
        <fullName evidence="1">Uncharacterized protein</fullName>
    </submittedName>
</protein>
<dbReference type="Proteomes" id="UP001054945">
    <property type="component" value="Unassembled WGS sequence"/>
</dbReference>
<name>A0AAV4TPQ3_CAEEX</name>
<evidence type="ECO:0000313" key="1">
    <source>
        <dbReference type="EMBL" id="GIY47109.1"/>
    </source>
</evidence>
<dbReference type="EMBL" id="BPLR01011524">
    <property type="protein sequence ID" value="GIY47109.1"/>
    <property type="molecule type" value="Genomic_DNA"/>
</dbReference>
<proteinExistence type="predicted"/>